<comment type="caution">
    <text evidence="1">The sequence shown here is derived from an EMBL/GenBank/DDBJ whole genome shotgun (WGS) entry which is preliminary data.</text>
</comment>
<organism evidence="1 2">
    <name type="scientific">Nocardia cyriacigeorgica</name>
    <dbReference type="NCBI Taxonomy" id="135487"/>
    <lineage>
        <taxon>Bacteria</taxon>
        <taxon>Bacillati</taxon>
        <taxon>Actinomycetota</taxon>
        <taxon>Actinomycetes</taxon>
        <taxon>Mycobacteriales</taxon>
        <taxon>Nocardiaceae</taxon>
        <taxon>Nocardia</taxon>
    </lineage>
</organism>
<proteinExistence type="predicted"/>
<protein>
    <submittedName>
        <fullName evidence="1">Uncharacterized protein</fullName>
    </submittedName>
</protein>
<dbReference type="EMBL" id="VBUU01000023">
    <property type="protein sequence ID" value="TLG04253.1"/>
    <property type="molecule type" value="Genomic_DNA"/>
</dbReference>
<evidence type="ECO:0000313" key="2">
    <source>
        <dbReference type="Proteomes" id="UP000308349"/>
    </source>
</evidence>
<sequence>MPSTTDSAIPRTAHAIYPTTDPDVSWRFALFDYRATWQIDITATDPLHAARTALAIQRDPDSTATVFDVVDEYGTTFRIDLAEESPTLDAQPVLAMPPVPRWIRRLLPRRSRRKSSRQP</sequence>
<dbReference type="Proteomes" id="UP000308349">
    <property type="component" value="Unassembled WGS sequence"/>
</dbReference>
<name>A0A5R8P9Z5_9NOCA</name>
<gene>
    <name evidence="1" type="ORF">FEK35_20710</name>
</gene>
<evidence type="ECO:0000313" key="1">
    <source>
        <dbReference type="EMBL" id="TLG04253.1"/>
    </source>
</evidence>
<reference evidence="1 2" key="1">
    <citation type="submission" date="2019-05" db="EMBL/GenBank/DDBJ databases">
        <title>Genomes sequences of two Nocardia cyriacigeorgica environmental isolates, type strains Nocardia asteroides ATCC 19247 and Nocardia cyriacigeorgica DSM 44484.</title>
        <authorList>
            <person name="Vautrin F."/>
            <person name="Bergeron E."/>
            <person name="Dubost A."/>
            <person name="Abrouk D."/>
            <person name="Rodriguez Nava V."/>
            <person name="Pujic P."/>
        </authorList>
    </citation>
    <scope>NUCLEOTIDE SEQUENCE [LARGE SCALE GENOMIC DNA]</scope>
    <source>
        <strain evidence="1 2">EML 1456</strain>
    </source>
</reference>
<dbReference type="RefSeq" id="WP_138457575.1">
    <property type="nucleotide sequence ID" value="NZ_VBUU01000023.1"/>
</dbReference>
<dbReference type="AlphaFoldDB" id="A0A5R8P9Z5"/>
<accession>A0A5R8P9Z5</accession>
<dbReference type="OrthoDB" id="4571909at2"/>